<dbReference type="GeneID" id="117573809"/>
<organism evidence="1 2">
    <name type="scientific">Drosophila albomicans</name>
    <name type="common">Fruit fly</name>
    <dbReference type="NCBI Taxonomy" id="7291"/>
    <lineage>
        <taxon>Eukaryota</taxon>
        <taxon>Metazoa</taxon>
        <taxon>Ecdysozoa</taxon>
        <taxon>Arthropoda</taxon>
        <taxon>Hexapoda</taxon>
        <taxon>Insecta</taxon>
        <taxon>Pterygota</taxon>
        <taxon>Neoptera</taxon>
        <taxon>Endopterygota</taxon>
        <taxon>Diptera</taxon>
        <taxon>Brachycera</taxon>
        <taxon>Muscomorpha</taxon>
        <taxon>Ephydroidea</taxon>
        <taxon>Drosophilidae</taxon>
        <taxon>Drosophila</taxon>
    </lineage>
</organism>
<proteinExistence type="predicted"/>
<name>A0A6P8XAA9_DROAB</name>
<dbReference type="Proteomes" id="UP000515160">
    <property type="component" value="Chromosome 2R"/>
</dbReference>
<protein>
    <submittedName>
        <fullName evidence="2">Uncharacterized protein LOC117573809</fullName>
    </submittedName>
</protein>
<dbReference type="AlphaFoldDB" id="A0A6P8XAA9"/>
<keyword evidence="1" id="KW-1185">Reference proteome</keyword>
<accession>A0A6P8XAA9</accession>
<gene>
    <name evidence="2" type="primary">LOC117573809</name>
</gene>
<evidence type="ECO:0000313" key="2">
    <source>
        <dbReference type="RefSeq" id="XP_034113111.2"/>
    </source>
</evidence>
<sequence length="83" mass="9450">MDCTCASILPAALLLFDANAITLLLFCSWQLISTRLGEFVLLLGKDCWAENFISCLLAHSDSDIDKQHKQQQQEQQWKLFTCD</sequence>
<dbReference type="RefSeq" id="XP_034113111.2">
    <property type="nucleotide sequence ID" value="XM_034257220.2"/>
</dbReference>
<reference evidence="2" key="1">
    <citation type="submission" date="2025-08" db="UniProtKB">
        <authorList>
            <consortium name="RefSeq"/>
        </authorList>
    </citation>
    <scope>IDENTIFICATION</scope>
    <source>
        <strain evidence="2">15112-1751.03</strain>
        <tissue evidence="2">Whole Adult</tissue>
    </source>
</reference>
<evidence type="ECO:0000313" key="1">
    <source>
        <dbReference type="Proteomes" id="UP000515160"/>
    </source>
</evidence>